<comment type="subcellular location">
    <subcellularLocation>
        <location evidence="1">Nucleus</location>
    </subcellularLocation>
</comment>
<feature type="region of interest" description="Disordered" evidence="5">
    <location>
        <begin position="41"/>
        <end position="80"/>
    </location>
</feature>
<evidence type="ECO:0000256" key="5">
    <source>
        <dbReference type="SAM" id="MobiDB-lite"/>
    </source>
</evidence>
<evidence type="ECO:0000259" key="6">
    <source>
        <dbReference type="PROSITE" id="PS50126"/>
    </source>
</evidence>
<feature type="domain" description="S1 motif" evidence="6">
    <location>
        <begin position="95"/>
        <end position="184"/>
    </location>
</feature>
<feature type="domain" description="S1 motif" evidence="6">
    <location>
        <begin position="293"/>
        <end position="360"/>
    </location>
</feature>
<feature type="compositionally biased region" description="Basic and acidic residues" evidence="5">
    <location>
        <begin position="965"/>
        <end position="1006"/>
    </location>
</feature>
<dbReference type="InterPro" id="IPR018379">
    <property type="entry name" value="BEN_domain"/>
</dbReference>
<dbReference type="InterPro" id="IPR003029">
    <property type="entry name" value="S1_domain"/>
</dbReference>
<keyword evidence="4" id="KW-0175">Coiled coil</keyword>
<dbReference type="InterPro" id="IPR012340">
    <property type="entry name" value="NA-bd_OB-fold"/>
</dbReference>
<dbReference type="RefSeq" id="XP_030841281.1">
    <property type="nucleotide sequence ID" value="XM_030985421.1"/>
</dbReference>
<keyword evidence="3" id="KW-0539">Nucleus</keyword>
<sequence length="1645" mass="185304">MEEDFPRGAVIRRATRSTDEKKKCFVQLGVKRSLEDVLFKDSEQATPSKGKKKKKTKKSEGEETEEPDLEEEFEGATETEGFIPKTLTSKTLSEGMLVLAVVQEIHEYEIVLSLPNGQTAFVQITDVSSFFTQQLQELNESNGAEDQDLPNIQDVYQVGNLVPCKVKSLGASKDGHRRIQASLDYKEVNSELGISFIKAGMTLHGCVSSVEDHGYTIDLGIRGTNAFLAKEEATKGAKGRKGETMKTGKLVTCLVKAVKANGRSIILTFDPERLKSCKATKATHTTFSSLIPGTRLDAMVTKVLSNSLIMDIFGLYKGCVDPIHLKDTVDELTKYDIGQKLVAVVLYNCPTTKSIGLSLNPAHHKTTFDPATDVIRDLSPGDIIEAALVVRVQEKENLIVQLNPKTRGIVYHSHGSDDKQKRYSPASVGEKVRCRILSFNLFDRLAIVSMRKSILDKPFLGINDVKPGMLVKGVIESVMSRGVAVKIQDRIHGFVPRTHLADIPVQKPQERFTIGSEIELRVLLVEPAKRRVLLTHKKTMVKSSLPFLASYAQPKLGMWIHGCVVAVKDFGCIVSFYNDVKGIIPRAELGMDESSSPTDNFYVGQVLKCRVLRTHSPESKKLALSLRKDGRKERESFEAGKESEPSTSRMMDSIASEGSSESALEDESEEKLEDGYHEEADRAYQKELEEMQMELKKERERAEKLEKTLVLKKDTSPSNEFFQDIAESLKAFSSIMVESLKAFSSIMVHVKLMRLEMKTMKGMLQELTRKNKMVIERREKANDDDDNVRDGGQMGADREDSHCRGVLSRQMAKESKSTTDRTEGNEGTGLELERTGSPRNNDSGVGKVANSKGRSVKSRLSEAEITIIHRKIFLKSTAKFARNILKKLVSNDILVHSNCYGRYRCDCSRKKITPIDPDIVKYVLETTYGIFDVDVLMKKDCHRECVECMDAYCRRLHAKVRTRRSKNEADKNESPEKGKNFRDGDTSFKKDEDGTRVESDVRKGGAAEEKLPWEKLSEKEIADEWSDAAGWSWGTFARTILTKLVGNDVLAVSSCFVRFPQATGKRPVLPINPIILHDVLELTYDTFGIDESNKKGCDEECIRLINAQCRNQFEQRRKRVEKGGGARLPWERLSDYEISSIATRARTSEYFAKCLMTKLVSDDILINSSCSGVRSWEDYICSRPPVQRIDQGILNYALEKTIDVFAINELEKEKCIQECFISIDAYCRDLFRKSIKVKSGNGADGEGINEGKDIHETRHDRCTPERSRDSLDSVIVETDSDDEHGWYSPGEVNDIMEHDPMSDGSDVERVEVANVGGERTLESDDDSGDKCVGYNPNESEGRMANDPPRGENNDERDYVVVKVEEKLMETDSGLINEDKTGDEVGVHGTKRQYWEPLSEDSIIKIRAKAKTRGQFAEFVLTNMLDDGILKKSTWSWSSTALGKRSHAQPIDPDILRYILNTTYDMYGVEESDKENCFRECVKHVDAYCRLLSDMSEPKIERKQGETDENESTVEKKKRGIAGPENPLSQKEIWILHDKSSNWSCFARRLLSKFISNDILMNSNCAGKSGAMRSNVQAIDPNILRYVLDTTYRTYHVAEVERNICKSQCTTYIDNYCRQLHRKTRAMPGKRQNNADDGWVEDIYGR</sequence>
<dbReference type="InterPro" id="IPR057302">
    <property type="entry name" value="Rrp5_S1"/>
</dbReference>
<feature type="compositionally biased region" description="Basic and acidic residues" evidence="5">
    <location>
        <begin position="1339"/>
        <end position="1354"/>
    </location>
</feature>
<dbReference type="Gene3D" id="2.40.50.140">
    <property type="entry name" value="Nucleic acid-binding proteins"/>
    <property type="match status" value="5"/>
</dbReference>
<dbReference type="GO" id="GO:0006364">
    <property type="term" value="P:rRNA processing"/>
    <property type="evidence" value="ECO:0007669"/>
    <property type="project" value="InterPro"/>
</dbReference>
<evidence type="ECO:0000256" key="2">
    <source>
        <dbReference type="ARBA" id="ARBA00022737"/>
    </source>
</evidence>
<dbReference type="CDD" id="cd05694">
    <property type="entry name" value="S1_Rrp5_repeat_hs2_sc2"/>
    <property type="match status" value="1"/>
</dbReference>
<dbReference type="CDD" id="cd05693">
    <property type="entry name" value="S1_Rrp5_repeat_hs1_sc1"/>
    <property type="match status" value="1"/>
</dbReference>
<feature type="region of interest" description="Disordered" evidence="5">
    <location>
        <begin position="1499"/>
        <end position="1521"/>
    </location>
</feature>
<protein>
    <recommendedName>
        <fullName evidence="10">S1 motif domain-containing protein</fullName>
    </recommendedName>
</protein>
<dbReference type="CDD" id="cd05695">
    <property type="entry name" value="S1_Rrp5_repeat_hs3"/>
    <property type="match status" value="1"/>
</dbReference>
<feature type="domain" description="BEN" evidence="7">
    <location>
        <begin position="1128"/>
        <end position="1234"/>
    </location>
</feature>
<feature type="domain" description="S1 motif" evidence="6">
    <location>
        <begin position="557"/>
        <end position="627"/>
    </location>
</feature>
<evidence type="ECO:0000256" key="4">
    <source>
        <dbReference type="SAM" id="Coils"/>
    </source>
</evidence>
<dbReference type="FunFam" id="2.40.50.140:FF:000200">
    <property type="entry name" value="Programmed cell death 11"/>
    <property type="match status" value="1"/>
</dbReference>
<dbReference type="Pfam" id="PF00575">
    <property type="entry name" value="S1"/>
    <property type="match status" value="1"/>
</dbReference>
<keyword evidence="9" id="KW-1185">Reference proteome</keyword>
<accession>A0A7M7NT78</accession>
<dbReference type="GO" id="GO:0005634">
    <property type="term" value="C:nucleus"/>
    <property type="evidence" value="ECO:0007669"/>
    <property type="project" value="UniProtKB-SubCell"/>
</dbReference>
<dbReference type="SUPFAM" id="SSF50249">
    <property type="entry name" value="Nucleic acid-binding proteins"/>
    <property type="match status" value="6"/>
</dbReference>
<name>A0A7M7NT78_STRPU</name>
<evidence type="ECO:0000259" key="7">
    <source>
        <dbReference type="PROSITE" id="PS51457"/>
    </source>
</evidence>
<dbReference type="FunFam" id="2.40.50.140:FF:000103">
    <property type="entry name" value="protein RRP5 homolog"/>
    <property type="match status" value="2"/>
</dbReference>
<feature type="domain" description="S1 motif" evidence="6">
    <location>
        <begin position="468"/>
        <end position="537"/>
    </location>
</feature>
<dbReference type="InterPro" id="IPR045209">
    <property type="entry name" value="Rrp5"/>
</dbReference>
<feature type="region of interest" description="Disordered" evidence="5">
    <location>
        <begin position="777"/>
        <end position="853"/>
    </location>
</feature>
<proteinExistence type="predicted"/>
<dbReference type="InterPro" id="IPR048059">
    <property type="entry name" value="Rrp5_S1_rpt_hs1_sc1"/>
</dbReference>
<reference evidence="8" key="2">
    <citation type="submission" date="2021-01" db="UniProtKB">
        <authorList>
            <consortium name="EnsemblMetazoa"/>
        </authorList>
    </citation>
    <scope>IDENTIFICATION</scope>
</reference>
<feature type="region of interest" description="Disordered" evidence="5">
    <location>
        <begin position="1317"/>
        <end position="1354"/>
    </location>
</feature>
<feature type="compositionally biased region" description="Basic and acidic residues" evidence="5">
    <location>
        <begin position="622"/>
        <end position="644"/>
    </location>
</feature>
<dbReference type="Pfam" id="PF23459">
    <property type="entry name" value="S1_RRP5"/>
    <property type="match status" value="1"/>
</dbReference>
<dbReference type="CDD" id="cd05698">
    <property type="entry name" value="S1_Rrp5_repeat_hs6_sc5"/>
    <property type="match status" value="1"/>
</dbReference>
<dbReference type="PROSITE" id="PS51457">
    <property type="entry name" value="BEN"/>
    <property type="match status" value="2"/>
</dbReference>
<feature type="compositionally biased region" description="Acidic residues" evidence="5">
    <location>
        <begin position="62"/>
        <end position="77"/>
    </location>
</feature>
<feature type="compositionally biased region" description="Basic and acidic residues" evidence="5">
    <location>
        <begin position="811"/>
        <end position="824"/>
    </location>
</feature>
<evidence type="ECO:0000313" key="9">
    <source>
        <dbReference type="Proteomes" id="UP000007110"/>
    </source>
</evidence>
<reference evidence="9" key="1">
    <citation type="submission" date="2015-02" db="EMBL/GenBank/DDBJ databases">
        <title>Genome sequencing for Strongylocentrotus purpuratus.</title>
        <authorList>
            <person name="Murali S."/>
            <person name="Liu Y."/>
            <person name="Vee V."/>
            <person name="English A."/>
            <person name="Wang M."/>
            <person name="Skinner E."/>
            <person name="Han Y."/>
            <person name="Muzny D.M."/>
            <person name="Worley K.C."/>
            <person name="Gibbs R.A."/>
        </authorList>
    </citation>
    <scope>NUCLEOTIDE SEQUENCE</scope>
</reference>
<feature type="compositionally biased region" description="Acidic residues" evidence="5">
    <location>
        <begin position="663"/>
        <end position="672"/>
    </location>
</feature>
<dbReference type="EnsemblMetazoa" id="XM_030985421">
    <property type="protein sequence ID" value="XP_030841281"/>
    <property type="gene ID" value="LOC115923994"/>
</dbReference>
<feature type="coiled-coil region" evidence="4">
    <location>
        <begin position="681"/>
        <end position="715"/>
    </location>
</feature>
<dbReference type="GeneID" id="115923994"/>
<evidence type="ECO:0000256" key="3">
    <source>
        <dbReference type="ARBA" id="ARBA00023242"/>
    </source>
</evidence>
<dbReference type="PROSITE" id="PS50126">
    <property type="entry name" value="S1"/>
    <property type="match status" value="6"/>
</dbReference>
<dbReference type="SMART" id="SM01025">
    <property type="entry name" value="BEN"/>
    <property type="match status" value="5"/>
</dbReference>
<evidence type="ECO:0000256" key="1">
    <source>
        <dbReference type="ARBA" id="ARBA00004123"/>
    </source>
</evidence>
<feature type="domain" description="S1 motif" evidence="6">
    <location>
        <begin position="381"/>
        <end position="451"/>
    </location>
</feature>
<feature type="domain" description="S1 motif" evidence="6">
    <location>
        <begin position="200"/>
        <end position="270"/>
    </location>
</feature>
<feature type="region of interest" description="Disordered" evidence="5">
    <location>
        <begin position="622"/>
        <end position="678"/>
    </location>
</feature>
<keyword evidence="2" id="KW-0677">Repeat</keyword>
<evidence type="ECO:0000313" key="8">
    <source>
        <dbReference type="EnsemblMetazoa" id="XP_030841281"/>
    </source>
</evidence>
<dbReference type="PANTHER" id="PTHR23270">
    <property type="entry name" value="PROGRAMMED CELL DEATH PROTEIN 11 PRE-RRNA PROCESSING PROTEIN RRP5"/>
    <property type="match status" value="1"/>
</dbReference>
<dbReference type="Proteomes" id="UP000007110">
    <property type="component" value="Unassembled WGS sequence"/>
</dbReference>
<dbReference type="SMART" id="SM00316">
    <property type="entry name" value="S1"/>
    <property type="match status" value="6"/>
</dbReference>
<dbReference type="FunFam" id="2.40.50.140:FF:000148">
    <property type="entry name" value="protein RRP5 homolog isoform X1"/>
    <property type="match status" value="1"/>
</dbReference>
<organism evidence="8 9">
    <name type="scientific">Strongylocentrotus purpuratus</name>
    <name type="common">Purple sea urchin</name>
    <dbReference type="NCBI Taxonomy" id="7668"/>
    <lineage>
        <taxon>Eukaryota</taxon>
        <taxon>Metazoa</taxon>
        <taxon>Echinodermata</taxon>
        <taxon>Eleutherozoa</taxon>
        <taxon>Echinozoa</taxon>
        <taxon>Echinoidea</taxon>
        <taxon>Euechinoidea</taxon>
        <taxon>Echinacea</taxon>
        <taxon>Camarodonta</taxon>
        <taxon>Echinidea</taxon>
        <taxon>Strongylocentrotidae</taxon>
        <taxon>Strongylocentrotus</taxon>
    </lineage>
</organism>
<evidence type="ECO:0008006" key="10">
    <source>
        <dbReference type="Google" id="ProtNLM"/>
    </source>
</evidence>
<dbReference type="GO" id="GO:0003677">
    <property type="term" value="F:DNA binding"/>
    <property type="evidence" value="ECO:0007669"/>
    <property type="project" value="InterPro"/>
</dbReference>
<dbReference type="PANTHER" id="PTHR23270:SF10">
    <property type="entry name" value="PROTEIN RRP5 HOMOLOG"/>
    <property type="match status" value="1"/>
</dbReference>
<feature type="region of interest" description="Disordered" evidence="5">
    <location>
        <begin position="964"/>
        <end position="1006"/>
    </location>
</feature>
<feature type="domain" description="BEN" evidence="7">
    <location>
        <begin position="853"/>
        <end position="960"/>
    </location>
</feature>